<evidence type="ECO:0000256" key="1">
    <source>
        <dbReference type="ARBA" id="ARBA00001957"/>
    </source>
</evidence>
<dbReference type="Pfam" id="PF08990">
    <property type="entry name" value="Docking"/>
    <property type="match status" value="1"/>
</dbReference>
<dbReference type="SUPFAM" id="SSF52151">
    <property type="entry name" value="FabD/lysophospholipase-like"/>
    <property type="match status" value="3"/>
</dbReference>
<dbReference type="InterPro" id="IPR014043">
    <property type="entry name" value="Acyl_transferase_dom"/>
</dbReference>
<dbReference type="Gene3D" id="3.40.47.10">
    <property type="match status" value="3"/>
</dbReference>
<dbReference type="InterPro" id="IPR014030">
    <property type="entry name" value="Ketoacyl_synth_N"/>
</dbReference>
<feature type="domain" description="Ketosynthase family 3 (KS3)" evidence="13">
    <location>
        <begin position="3167"/>
        <end position="3591"/>
    </location>
</feature>
<feature type="region of interest" description="N-terminal hotdog fold" evidence="9">
    <location>
        <begin position="2355"/>
        <end position="2475"/>
    </location>
</feature>
<sequence length="4739" mass="496149">MNSGNSRTGDGRMADNEQIVEYLRRVTVELHETRKRLRELEDRDREPIAIVGMACRFPGGVSSPEELWELVAQGRDAIGEFPRDRGWDVEGLYDPDPDRVGKSYVRHGGFLEDVAGFDAAFFGISPREALAMDPQQRLLLETSWEALERAGIDPASLRGSRTGVFVGAIAQDYAAPLYGAPEGFEGHLLTGTTASVVSGRVAYTLGLEGPAVTVDTACSSSLVALHQAVRSLRSGECSLALAGGVTVMANPGMFIEFSRQRGLAPDGRCKSFAAGADGTAWAEGVGVLVVERLSDARRNGHRVLAVVRGSAVNQDGASNGLTAPNGPSQERVIRQALASAGLAPADVDVVEAHGTGTTLGDPIEAEALIATYGQGRERPLLLGSIKSNIGHAQAAAGVAGVIKMVEAMRRGVVPKTLHVDAPSPHVDWSAGSVELVTEARPWPESDRPRRAAVSSFGISGTNAHVIVESVTEDAAEETVTPDAAPGAVPLVVSARDEGALRALAAGVVPVVEERGVAAVAAGLASRAVFEHRAVVVSGVEGLRALAEGREAPGVVRGVAAGVVRAVMVFPGQGSQWAGMGARLLDECPVFAEQVAACAAALAPYVDFDVVQVLRSGRLPERADVVQPVLWAVMVALAGVWRSFGVEPAGVIGHSQGEIAAAVVAGALSLEDGAAVVALRSRALRALSGSGAMASIAAPVEEVERLAAGYAGVEVAVVNGPAATVVSGPVAAVEALVAACETQGVRARRIAVDYASHCALVEPIADQVRAIGVEPRSADVPFYSTVTGERIDTAGLDGGYWYANLRGRVRFADAVAAARADGHGVFIEVSPHPVLTMNIDDAVAIGTLHRDEGGMDRFLLSAGEAFVAGVPVTWPKVDAVPAQLPTYPFQHQRYWLETTTAAAEPDPAEARFWDAVEHEDLSALRDTLRLDDDTALRDALPALAAWRRGRRARSTVDAWRYQISWLKLPEPDDPALTGTWPVVVPAAGGDEELAAFVADTLSRHGATPEVISLPARERLAEAGDIGGVVSLLDAGDTLTLLRTLGDARIDAPLWLVTRGAVTAGDEPVRAVGGAAVWGLGRVIGLEQPARWGGLVDLPAALDAAAGSRLAAVLTGTSGEDQVAIRPGATSARRLVHAPLHGASSARAWRPEGTVLVSGTSPRRTRVIRWLRDLGAAHIVTVDDPADRDALAAALAAVPAEHPLTAVIHTGDAAGDRPLHTLTEADLDLAAAAQALDEATRELDLTAFVLFSSLAGTLGVPEQGAVAPGQACLEAIAERRRAEGRPATVVHWGPWTGENDEIRRRHGLRELDPDLALLALREALDHDETAVVVADIDWDRLVVAFTAARPRPLITALPEVRRALEAAEAQLAEARTGASELAARLTGLPADEQERVVADLVRGHVAAVLNHESADAVAIDRSFKDLGFDSLLGVRLRNRLAAATGVRLPATAVFDYPTPAGLAAYLRDQVLGRRKETAPVTVASTDEPIAIVGMACRFPGGVSSPEELWELVAHGRDAIGEFPRDRGWDLDDLYDPDPDKDGKSYVRHGGFLYDAADFDAAFFGISPREALAMDPQQRLLLETSWEALERAGIDPTTLRGSRTGVFIGLSYQDYLTRLTEPPAGYDGHLLTGTTASVASGRVAYTLGLEGPAVTVDTACSSSLVALHLAAQALRSGECSLALAGGIAVMSTPDMFRFFSRQRALSPDGRCRSFAAGANGFGAAEGVGVLVVERLSDARRNGHRVLAVVRGSAVNQDGASNGLTAPNGPSQERVIRQALASAGLAPADVDVVEAHGTGTTLGDPIEAQALLATYGQDREVPLLLGSIKSNIGHAQAAAGVAGVIKMVEAMRRGVVPKTLHVDAPSPHVDWSSGALELVTEARPWPESDRPRRAAVSSFGMSGTNAHVVLEGVAEEPAATAAGTTAPETSQPVAVVVSARDEGALRALAAGVVPVVEERGVAAVAAGLASRAVFEHRAVVVSGVEGLRALAEGREAPGVVRGVAAGVVRAVMVFPGQGSQWAGMGARLLDECPVFAEQVAACAAALAPYVDFDVVQVLRSGRLPERADVVQPVLWAVMVALAGVWRSFGVEPAGVIGHSQGEIAAAVVAGALSLEDGAAVVALRSRALRALSGSGAMASIAAPVEEVERLAAGYAGVEVAVVNGPAATVVSGPVAAVEALVAACETQGVRARRIAVDYASHCALVEPIADQVRAIGVEPRSADVPFYSTVTGERIDTAGLDGGYWYANLRGRVRFADAVAAARADGHGVFIEVSPHPVLTMNIDDAVAIGTLHRDEGGMDRFLLSAGEAFVAGVPVTWPKVDAVPAQLPTYPFQHQRYWLDAPAPRTDARHLGLTPGGHPFLGAALDTADGGGSVRTGRISLQTHPWLADHAVWGRVLVPGTAFVDLVLQAGDEVEELTVQEPMTLPEHGGVHIQLTVGPEDETGRCAVSVHSRPEDAEPGTPWTCHVTGVLGGGTAADPADDLTAWPPPGATPVDVDGRYDELAGQGYDYGPAFQGLRAAWRSGDTVYAEVSLPAELEGDADGYAVHPALLDAALHAVGLGGVVPAPGAGEILLPFVWSGIRRYGTATSSLRVRLRPGTDGGVRLLAADDRGRTVISADTIAVRPVSERRLRDARTAPADALFEIRWAPLADGPHPENTRENTEEATLVACPQTADPGEAARWALEQVRRHLAEDRAGDRRLVVVTRCAVATGSPDEEIDLAQAAVWGLLRSAQSEHPGRFVLLDCDDLTGHVPADGDRSAAVAQALASGEPQLAIRKGRVHIPRLVRSAGPALDGVSFDPDGTVLITGGTGTLGGEVARHLVRAHGVRHLLLVSRRGADAPGADRLVAELTEAGATVTVAACDVTDRDALAALLERLPGDHPLTGVVHTAAVLDDGVIESLRPERLAAVLRPKAEAALHLHELTRDRNLSAFVLFSSLSGILGAPGQANYAAANAVLDALAALRRTHGLPAVSLAWGAWEQRTALTGDLTETETGWWRDVGVGALTTEEGLALLDAALRVDAAVVVPARIDPRGLTEQVPPLLRNLARRPSRRSAATDVPLRRRLAGLPDAERARVLLDLVRDQVAAVLGHTGAAAVESGRAFKDLGFDSLLAVQLRNRLAAATGVRLPATLVFDHPTPEAVARRLDEELSGGTRTRPAPAASTTSAEDDPIVIVGMACRFPGGVSSPEELWELVAQGRDAIGEFPRDRGWDLDDLYDPDPDRVGKSYVRHGGFLEDVAGFDAAFFGISPREALAMDPQQRLLLETSWEALERAGIDPTTLRGTDTGVFAGVMYHDYLTGTAQLDDELEGFVLSGNAGSVATGRVAYTLGLEGPAVTVDTACSTSLVALHLAAQALRSGECSLALAGGVTVMATATPFVEFSRQRGLAPDGRCKSFAAAADGTAWAEGVGVLVVERLSDARRNGHRVLAVVRGSAVNQDGASNGLTAPNGPSQERVIRQALASAGLAPADVDVVEAHGTGTTLGDPIEAQALLATYGQDREVPLLLGSIKSNIGHAQAAAGVAGVIKMVEAMRRGVVPKTLHVDAPSPHVDWSAGSVELVTETRAWPEAGRPRRAAVSSFGVSGTNAHVVLEQAPVEEPVEPAPESDRHPQPVAVVVSARDEGALRALAAGVVPVVEERGVAAVAAGLASRAVFEHRAVVVSGVEGLRALAEGREAPGVVRGVAAGVVRAVMVFPGQGSQWAGMGARLLDECPVFAEQVAACAAALAPYVDFDVVQVLRSGRLPERADVVQPVLWAVMVALAGVWRSFGVEPAGVIGHSQGEIAAAVVAGALSLEDGAAVVALRSRALRALSGSGAMASIAAPVEEVERLAAGYAGVEVAVVNGPAATVVSGPVAAVEALVAACETQGVRARRIAVDYASHCALVEPIADQVRAIGVEPRSADVPFYSTVTGERIDTAGLDGGYWYANLRGRVRFADAVAAARADGHGVFIEVSPHPVLTMNIDDAVAIGTLHRDEGGMDRFLLSAGEAFVAGVPVTWPKVDAVPAQLPTYPFQHQRYWIEQRRDTRQDPVDAAFWDVIEKGDLDGFARTLRLDDEAPLRAVLPALASWRRTRRERSAVDALRYAISWERVPSVPAAPALAGRWLVVVPESHSQDDTVAACVAALKRYGATPDIRYVDPADPDRDMLAQSLAAEPAGVLSLLALDERPGPEGVPGGLAGMLTLVQTMAAAGVRVPLWSATFGAVSVGQDDPLRRPVHAQTWGLGRVAALEHPGLWGGLVDLPEAMDETACARLCAVLSGLGDEDQVAVRPDGVFARRLLRAPLGDTRAYGELRLRGTALLVGGTGSLAPYLARWLAERGSEHVVLVSRRGPAAPGAEELVRELESLGTRATAVACDVADRAAVADLLARLRAEGEVVRTVLHAPTAARLAPLATSTVGEFGTAMAAKVLGVQHLDELLDPAELDHFVCFSSVAGVWGSGDHGAYAVANAYLDAFAQHSRGRGRRITSVAWGVWHSERMSPEVDEEQLRRQGLPFLDPGRALTALEAILAGDETFVTVADVDWKVFAPVFASARPRPLLAGIEEARAVLDGTSEPAQQPAPSESWTERLAGLSPAEQEAALLELVTTQVAAVLGHASPDAITADRPFKDLGFESLSAVDLRNRLNAATGLRLPVTLVFDHPNPAALARHLRAELVHDDAPSIYDELDRIEAAIAELPADGPERAQVRRRLAALAARLGGDDQTVSAGTRAEGTGGPEEEYDDLDTATDEEIFDLIDRELGAS</sequence>
<dbReference type="InterPro" id="IPR020807">
    <property type="entry name" value="PKS_DH"/>
</dbReference>
<dbReference type="RefSeq" id="WP_278247227.1">
    <property type="nucleotide sequence ID" value="NZ_FNKK01000002.1"/>
</dbReference>
<accession>A0A1H1HDF5</accession>
<keyword evidence="6" id="KW-0045">Antibiotic biosynthesis</keyword>
<dbReference type="PANTHER" id="PTHR43775:SF51">
    <property type="entry name" value="INACTIVE PHENOLPHTHIOCEROL SYNTHESIS POLYKETIDE SYNTHASE TYPE I PKS1-RELATED"/>
    <property type="match status" value="1"/>
</dbReference>
<dbReference type="Gene3D" id="3.40.50.720">
    <property type="entry name" value="NAD(P)-binding Rossmann-like Domain"/>
    <property type="match status" value="3"/>
</dbReference>
<dbReference type="InterPro" id="IPR049900">
    <property type="entry name" value="PKS_mFAS_DH"/>
</dbReference>
<evidence type="ECO:0000256" key="4">
    <source>
        <dbReference type="ARBA" id="ARBA00022553"/>
    </source>
</evidence>
<dbReference type="PROSITE" id="PS50075">
    <property type="entry name" value="CARRIER"/>
    <property type="match status" value="3"/>
</dbReference>
<feature type="compositionally biased region" description="Acidic residues" evidence="11">
    <location>
        <begin position="4713"/>
        <end position="4724"/>
    </location>
</feature>
<evidence type="ECO:0000259" key="12">
    <source>
        <dbReference type="PROSITE" id="PS50075"/>
    </source>
</evidence>
<keyword evidence="16" id="KW-1185">Reference proteome</keyword>
<dbReference type="Gene3D" id="3.10.129.110">
    <property type="entry name" value="Polyketide synthase dehydratase"/>
    <property type="match status" value="1"/>
</dbReference>
<dbReference type="InterPro" id="IPR018201">
    <property type="entry name" value="Ketoacyl_synth_AS"/>
</dbReference>
<dbReference type="InterPro" id="IPR050091">
    <property type="entry name" value="PKS_NRPS_Biosynth_Enz"/>
</dbReference>
<dbReference type="SMART" id="SM00822">
    <property type="entry name" value="PKS_KR"/>
    <property type="match status" value="3"/>
</dbReference>
<dbReference type="GO" id="GO:0004312">
    <property type="term" value="F:fatty acid synthase activity"/>
    <property type="evidence" value="ECO:0007669"/>
    <property type="project" value="TreeGrafter"/>
</dbReference>
<dbReference type="Gene3D" id="1.10.1200.10">
    <property type="entry name" value="ACP-like"/>
    <property type="match status" value="3"/>
</dbReference>
<dbReference type="InterPro" id="IPR042104">
    <property type="entry name" value="PKS_dehydratase_sf"/>
</dbReference>
<evidence type="ECO:0000313" key="16">
    <source>
        <dbReference type="Proteomes" id="UP000217103"/>
    </source>
</evidence>
<evidence type="ECO:0000256" key="9">
    <source>
        <dbReference type="PROSITE-ProRule" id="PRU01363"/>
    </source>
</evidence>
<feature type="region of interest" description="Disordered" evidence="11">
    <location>
        <begin position="3144"/>
        <end position="3165"/>
    </location>
</feature>
<dbReference type="SMART" id="SM00826">
    <property type="entry name" value="PKS_DH"/>
    <property type="match status" value="1"/>
</dbReference>
<feature type="domain" description="PKS/mFAS DH" evidence="14">
    <location>
        <begin position="2355"/>
        <end position="2629"/>
    </location>
</feature>
<dbReference type="STRING" id="35622.SAMN04489764_4283"/>
<dbReference type="PROSITE" id="PS00012">
    <property type="entry name" value="PHOSPHOPANTETHEINE"/>
    <property type="match status" value="3"/>
</dbReference>
<dbReference type="InterPro" id="IPR032821">
    <property type="entry name" value="PKS_assoc"/>
</dbReference>
<dbReference type="GO" id="GO:0004315">
    <property type="term" value="F:3-oxoacyl-[acyl-carrier-protein] synthase activity"/>
    <property type="evidence" value="ECO:0007669"/>
    <property type="project" value="InterPro"/>
</dbReference>
<dbReference type="Gene3D" id="3.30.70.3290">
    <property type="match status" value="3"/>
</dbReference>
<dbReference type="Gene3D" id="3.40.50.11460">
    <property type="match status" value="2"/>
</dbReference>
<dbReference type="InterPro" id="IPR006162">
    <property type="entry name" value="Ppantetheine_attach_site"/>
</dbReference>
<dbReference type="InterPro" id="IPR049552">
    <property type="entry name" value="PKS_DH_N"/>
</dbReference>
<dbReference type="InterPro" id="IPR041618">
    <property type="entry name" value="PKS_DE"/>
</dbReference>
<protein>
    <submittedName>
        <fullName evidence="15">Acyl transferase domain-containing protein</fullName>
    </submittedName>
</protein>
<keyword evidence="3" id="KW-0596">Phosphopantetheine</keyword>
<dbReference type="InterPro" id="IPR001227">
    <property type="entry name" value="Ac_transferase_dom_sf"/>
</dbReference>
<feature type="domain" description="Carrier" evidence="12">
    <location>
        <begin position="4576"/>
        <end position="4651"/>
    </location>
</feature>
<dbReference type="InterPro" id="IPR016036">
    <property type="entry name" value="Malonyl_transacylase_ACP-bd"/>
</dbReference>
<evidence type="ECO:0000256" key="6">
    <source>
        <dbReference type="ARBA" id="ARBA00023194"/>
    </source>
</evidence>
<feature type="active site" description="Proton acceptor; for dehydratase activity" evidence="9">
    <location>
        <position position="2387"/>
    </location>
</feature>
<dbReference type="InterPro" id="IPR013968">
    <property type="entry name" value="PKS_KR"/>
</dbReference>
<dbReference type="SMART" id="SM01294">
    <property type="entry name" value="PKS_PP_betabranch"/>
    <property type="match status" value="3"/>
</dbReference>
<dbReference type="PROSITE" id="PS52019">
    <property type="entry name" value="PKS_MFAS_DH"/>
    <property type="match status" value="1"/>
</dbReference>
<evidence type="ECO:0000256" key="11">
    <source>
        <dbReference type="SAM" id="MobiDB-lite"/>
    </source>
</evidence>
<dbReference type="Gene3D" id="3.40.366.10">
    <property type="entry name" value="Malonyl-Coenzyme A Acyl Carrier Protein, domain 2"/>
    <property type="match status" value="3"/>
</dbReference>
<dbReference type="Pfam" id="PF16197">
    <property type="entry name" value="KAsynt_C_assoc"/>
    <property type="match status" value="3"/>
</dbReference>
<dbReference type="InterPro" id="IPR049551">
    <property type="entry name" value="PKS_DH_C"/>
</dbReference>
<dbReference type="InterPro" id="IPR016035">
    <property type="entry name" value="Acyl_Trfase/lysoPLipase"/>
</dbReference>
<gene>
    <name evidence="15" type="ORF">SAMN04489764_4283</name>
</gene>
<dbReference type="SMART" id="SM00823">
    <property type="entry name" value="PKS_PP"/>
    <property type="match status" value="3"/>
</dbReference>
<keyword evidence="7" id="KW-0511">Multifunctional enzyme</keyword>
<dbReference type="Pfam" id="PF00698">
    <property type="entry name" value="Acyl_transf_1"/>
    <property type="match status" value="3"/>
</dbReference>
<comment type="pathway">
    <text evidence="2">Antibiotic biosynthesis.</text>
</comment>
<dbReference type="Pfam" id="PF22953">
    <property type="entry name" value="SpnB_Rossmann"/>
    <property type="match status" value="1"/>
</dbReference>
<dbReference type="SUPFAM" id="SSF53901">
    <property type="entry name" value="Thiolase-like"/>
    <property type="match status" value="3"/>
</dbReference>
<keyword evidence="10" id="KW-0175">Coiled coil</keyword>
<dbReference type="Pfam" id="PF00109">
    <property type="entry name" value="ketoacyl-synt"/>
    <property type="match status" value="3"/>
</dbReference>
<dbReference type="FunFam" id="1.10.1200.10:FF:000007">
    <property type="entry name" value="Probable polyketide synthase pks17"/>
    <property type="match status" value="3"/>
</dbReference>
<dbReference type="Proteomes" id="UP000217103">
    <property type="component" value="Unassembled WGS sequence"/>
</dbReference>
<evidence type="ECO:0000256" key="8">
    <source>
        <dbReference type="ARBA" id="ARBA00023315"/>
    </source>
</evidence>
<evidence type="ECO:0000259" key="13">
    <source>
        <dbReference type="PROSITE" id="PS52004"/>
    </source>
</evidence>
<feature type="domain" description="Carrier" evidence="12">
    <location>
        <begin position="1393"/>
        <end position="1468"/>
    </location>
</feature>
<dbReference type="SUPFAM" id="SSF55048">
    <property type="entry name" value="Probable ACP-binding domain of malonyl-CoA ACP transacylase"/>
    <property type="match status" value="3"/>
</dbReference>
<dbReference type="InterPro" id="IPR055123">
    <property type="entry name" value="SpnB-like_Rossmann"/>
</dbReference>
<proteinExistence type="predicted"/>
<evidence type="ECO:0000259" key="14">
    <source>
        <dbReference type="PROSITE" id="PS52019"/>
    </source>
</evidence>
<dbReference type="Pfam" id="PF00550">
    <property type="entry name" value="PP-binding"/>
    <property type="match status" value="3"/>
</dbReference>
<dbReference type="GO" id="GO:0006633">
    <property type="term" value="P:fatty acid biosynthetic process"/>
    <property type="evidence" value="ECO:0007669"/>
    <property type="project" value="InterPro"/>
</dbReference>
<reference evidence="15 16" key="1">
    <citation type="submission" date="2016-10" db="EMBL/GenBank/DDBJ databases">
        <authorList>
            <person name="de Groot N.N."/>
        </authorList>
    </citation>
    <scope>NUCLEOTIDE SEQUENCE [LARGE SCALE GENOMIC DNA]</scope>
    <source>
        <strain evidence="15 16">DSM 43794</strain>
    </source>
</reference>
<feature type="active site" description="Proton donor; for dehydratase activity" evidence="9">
    <location>
        <position position="2549"/>
    </location>
</feature>
<dbReference type="InterPro" id="IPR020806">
    <property type="entry name" value="PKS_PP-bd"/>
</dbReference>
<dbReference type="Pfam" id="PF18369">
    <property type="entry name" value="PKS_DE"/>
    <property type="match status" value="2"/>
</dbReference>
<feature type="domain" description="Ketosynthase family 3 (KS3)" evidence="13">
    <location>
        <begin position="1484"/>
        <end position="1908"/>
    </location>
</feature>
<dbReference type="Pfam" id="PF21089">
    <property type="entry name" value="PKS_DH_N"/>
    <property type="match status" value="1"/>
</dbReference>
<keyword evidence="8" id="KW-0012">Acyltransferase</keyword>
<dbReference type="Pfam" id="PF02801">
    <property type="entry name" value="Ketoacyl-synt_C"/>
    <property type="match status" value="3"/>
</dbReference>
<dbReference type="InterPro" id="IPR014031">
    <property type="entry name" value="Ketoacyl_synth_C"/>
</dbReference>
<dbReference type="GO" id="GO:0033068">
    <property type="term" value="P:macrolide biosynthetic process"/>
    <property type="evidence" value="ECO:0007669"/>
    <property type="project" value="UniProtKB-ARBA"/>
</dbReference>
<dbReference type="InterPro" id="IPR009081">
    <property type="entry name" value="PP-bd_ACP"/>
</dbReference>
<name>A0A1H1HDF5_9ACTN</name>
<dbReference type="SMART" id="SM00825">
    <property type="entry name" value="PKS_KS"/>
    <property type="match status" value="3"/>
</dbReference>
<dbReference type="InterPro" id="IPR020841">
    <property type="entry name" value="PKS_Beta-ketoAc_synthase_dom"/>
</dbReference>
<dbReference type="PROSITE" id="PS00606">
    <property type="entry name" value="KS3_1"/>
    <property type="match status" value="3"/>
</dbReference>
<dbReference type="FunFam" id="3.40.366.10:FF:000002">
    <property type="entry name" value="Probable polyketide synthase 2"/>
    <property type="match status" value="3"/>
</dbReference>
<dbReference type="PANTHER" id="PTHR43775">
    <property type="entry name" value="FATTY ACID SYNTHASE"/>
    <property type="match status" value="1"/>
</dbReference>
<dbReference type="CDD" id="cd08952">
    <property type="entry name" value="KR_1_SDR_x"/>
    <property type="match status" value="2"/>
</dbReference>
<dbReference type="Pfam" id="PF08659">
    <property type="entry name" value="KR"/>
    <property type="match status" value="3"/>
</dbReference>
<feature type="coiled-coil region" evidence="10">
    <location>
        <begin position="1355"/>
        <end position="1382"/>
    </location>
</feature>
<dbReference type="SUPFAM" id="SSF51735">
    <property type="entry name" value="NAD(P)-binding Rossmann-fold domains"/>
    <property type="match status" value="6"/>
</dbReference>
<dbReference type="InterPro" id="IPR036736">
    <property type="entry name" value="ACP-like_sf"/>
</dbReference>
<dbReference type="InterPro" id="IPR016039">
    <property type="entry name" value="Thiolase-like"/>
</dbReference>
<keyword evidence="5 15" id="KW-0808">Transferase</keyword>
<feature type="domain" description="Ketosynthase family 3 (KS3)" evidence="13">
    <location>
        <begin position="45"/>
        <end position="469"/>
    </location>
</feature>
<feature type="compositionally biased region" description="Low complexity" evidence="11">
    <location>
        <begin position="3152"/>
        <end position="3164"/>
    </location>
</feature>
<evidence type="ECO:0000256" key="10">
    <source>
        <dbReference type="SAM" id="Coils"/>
    </source>
</evidence>
<dbReference type="Gene3D" id="6.10.140.1830">
    <property type="match status" value="2"/>
</dbReference>
<feature type="region of interest" description="C-terminal hotdog fold" evidence="9">
    <location>
        <begin position="2488"/>
        <end position="2629"/>
    </location>
</feature>
<dbReference type="CDD" id="cd00833">
    <property type="entry name" value="PKS"/>
    <property type="match status" value="3"/>
</dbReference>
<dbReference type="SMART" id="SM00827">
    <property type="entry name" value="PKS_AT"/>
    <property type="match status" value="3"/>
</dbReference>
<dbReference type="SUPFAM" id="SSF47336">
    <property type="entry name" value="ACP-like"/>
    <property type="match status" value="3"/>
</dbReference>
<dbReference type="InterPro" id="IPR015083">
    <property type="entry name" value="NorB/c/GfsB-D-like_docking"/>
</dbReference>
<organism evidence="15 16">
    <name type="scientific">Thermostaphylospora chromogena</name>
    <dbReference type="NCBI Taxonomy" id="35622"/>
    <lineage>
        <taxon>Bacteria</taxon>
        <taxon>Bacillati</taxon>
        <taxon>Actinomycetota</taxon>
        <taxon>Actinomycetes</taxon>
        <taxon>Streptosporangiales</taxon>
        <taxon>Thermomonosporaceae</taxon>
        <taxon>Thermostaphylospora</taxon>
    </lineage>
</organism>
<dbReference type="CDD" id="cd08956">
    <property type="entry name" value="KR_3_FAS_SDR_x"/>
    <property type="match status" value="1"/>
</dbReference>
<evidence type="ECO:0000256" key="3">
    <source>
        <dbReference type="ARBA" id="ARBA00022450"/>
    </source>
</evidence>
<comment type="cofactor">
    <cofactor evidence="1">
        <name>pantetheine 4'-phosphate</name>
        <dbReference type="ChEBI" id="CHEBI:47942"/>
    </cofactor>
</comment>
<evidence type="ECO:0000256" key="5">
    <source>
        <dbReference type="ARBA" id="ARBA00022679"/>
    </source>
</evidence>
<feature type="region of interest" description="Disordered" evidence="11">
    <location>
        <begin position="4698"/>
        <end position="4724"/>
    </location>
</feature>
<evidence type="ECO:0000256" key="2">
    <source>
        <dbReference type="ARBA" id="ARBA00004792"/>
    </source>
</evidence>
<dbReference type="NCBIfam" id="NF045894">
    <property type="entry name" value="PKS_plus_SDR"/>
    <property type="match status" value="1"/>
</dbReference>
<dbReference type="InterPro" id="IPR036291">
    <property type="entry name" value="NAD(P)-bd_dom_sf"/>
</dbReference>
<dbReference type="EMBL" id="FNKK01000002">
    <property type="protein sequence ID" value="SDR23148.1"/>
    <property type="molecule type" value="Genomic_DNA"/>
</dbReference>
<keyword evidence="4" id="KW-0597">Phosphoprotein</keyword>
<dbReference type="Pfam" id="PF14765">
    <property type="entry name" value="PS-DH"/>
    <property type="match status" value="1"/>
</dbReference>
<dbReference type="FunFam" id="3.40.47.10:FF:000019">
    <property type="entry name" value="Polyketide synthase type I"/>
    <property type="match status" value="3"/>
</dbReference>
<evidence type="ECO:0000256" key="7">
    <source>
        <dbReference type="ARBA" id="ARBA00023268"/>
    </source>
</evidence>
<dbReference type="PROSITE" id="PS52004">
    <property type="entry name" value="KS3_2"/>
    <property type="match status" value="3"/>
</dbReference>
<dbReference type="GO" id="GO:0031177">
    <property type="term" value="F:phosphopantetheine binding"/>
    <property type="evidence" value="ECO:0007669"/>
    <property type="project" value="InterPro"/>
</dbReference>
<evidence type="ECO:0000313" key="15">
    <source>
        <dbReference type="EMBL" id="SDR23148.1"/>
    </source>
</evidence>
<feature type="domain" description="Carrier" evidence="12">
    <location>
        <begin position="3073"/>
        <end position="3148"/>
    </location>
</feature>
<dbReference type="InterPro" id="IPR057326">
    <property type="entry name" value="KR_dom"/>
</dbReference>